<dbReference type="EMBL" id="JAHRIP010021734">
    <property type="protein sequence ID" value="MEQ2288891.1"/>
    <property type="molecule type" value="Genomic_DNA"/>
</dbReference>
<name>A0ABV0Y570_9TELE</name>
<sequence length="90" mass="10623">MQDEKRDPFQRNLLLPDSVRYRRLHILSTFSSQQDKTITLKPVPYFPTGRPEGVFVKFTSWLCVGMDHMMKVEEQCRCGKIKTQSRLSLF</sequence>
<comment type="caution">
    <text evidence="1">The sequence shown here is derived from an EMBL/GenBank/DDBJ whole genome shotgun (WGS) entry which is preliminary data.</text>
</comment>
<reference evidence="1 2" key="1">
    <citation type="submission" date="2021-06" db="EMBL/GenBank/DDBJ databases">
        <authorList>
            <person name="Palmer J.M."/>
        </authorList>
    </citation>
    <scope>NUCLEOTIDE SEQUENCE [LARGE SCALE GENOMIC DNA]</scope>
    <source>
        <strain evidence="1 2">AS_MEX2019</strain>
        <tissue evidence="1">Muscle</tissue>
    </source>
</reference>
<organism evidence="1 2">
    <name type="scientific">Ameca splendens</name>
    <dbReference type="NCBI Taxonomy" id="208324"/>
    <lineage>
        <taxon>Eukaryota</taxon>
        <taxon>Metazoa</taxon>
        <taxon>Chordata</taxon>
        <taxon>Craniata</taxon>
        <taxon>Vertebrata</taxon>
        <taxon>Euteleostomi</taxon>
        <taxon>Actinopterygii</taxon>
        <taxon>Neopterygii</taxon>
        <taxon>Teleostei</taxon>
        <taxon>Neoteleostei</taxon>
        <taxon>Acanthomorphata</taxon>
        <taxon>Ovalentaria</taxon>
        <taxon>Atherinomorphae</taxon>
        <taxon>Cyprinodontiformes</taxon>
        <taxon>Goodeidae</taxon>
        <taxon>Ameca</taxon>
    </lineage>
</organism>
<proteinExistence type="predicted"/>
<evidence type="ECO:0000313" key="1">
    <source>
        <dbReference type="EMBL" id="MEQ2288891.1"/>
    </source>
</evidence>
<keyword evidence="2" id="KW-1185">Reference proteome</keyword>
<gene>
    <name evidence="1" type="ORF">AMECASPLE_027540</name>
</gene>
<evidence type="ECO:0000313" key="2">
    <source>
        <dbReference type="Proteomes" id="UP001469553"/>
    </source>
</evidence>
<dbReference type="Proteomes" id="UP001469553">
    <property type="component" value="Unassembled WGS sequence"/>
</dbReference>
<protein>
    <submittedName>
        <fullName evidence="1">Uncharacterized protein</fullName>
    </submittedName>
</protein>
<accession>A0ABV0Y570</accession>